<proteinExistence type="predicted"/>
<dbReference type="EMBL" id="CP032364">
    <property type="protein sequence ID" value="AYA99521.1"/>
    <property type="molecule type" value="Genomic_DNA"/>
</dbReference>
<evidence type="ECO:0000313" key="2">
    <source>
        <dbReference type="Proteomes" id="UP000265562"/>
    </source>
</evidence>
<dbReference type="SUPFAM" id="SSF48371">
    <property type="entry name" value="ARM repeat"/>
    <property type="match status" value="1"/>
</dbReference>
<dbReference type="InterPro" id="IPR016024">
    <property type="entry name" value="ARM-type_fold"/>
</dbReference>
<reference evidence="1 2" key="1">
    <citation type="submission" date="2018-09" db="EMBL/GenBank/DDBJ databases">
        <title>Genome sequencing of Lachnoanaerobaculum umeaense DSM 23576.</title>
        <authorList>
            <person name="Kook J.-K."/>
            <person name="Park S.-N."/>
            <person name="Lim Y.K."/>
        </authorList>
    </citation>
    <scope>NUCLEOTIDE SEQUENCE [LARGE SCALE GENOMIC DNA]</scope>
    <source>
        <strain evidence="2">DSM 23576 \ CCUG 58757</strain>
    </source>
</reference>
<dbReference type="RefSeq" id="WP_111525003.1">
    <property type="nucleotide sequence ID" value="NZ_CP032364.1"/>
</dbReference>
<evidence type="ECO:0000313" key="1">
    <source>
        <dbReference type="EMBL" id="AYA99521.1"/>
    </source>
</evidence>
<gene>
    <name evidence="1" type="ORF">D4A81_05970</name>
</gene>
<accession>A0A385PZC3</accession>
<dbReference type="OrthoDB" id="8847851at2"/>
<keyword evidence="2" id="KW-1185">Reference proteome</keyword>
<dbReference type="KEGG" id="lua:D4A81_05970"/>
<sequence length="243" mass="28118">MLSKENLEVLYNELAEHEFPDGERIKFIDELGASNELAYHYELICKEWEEDKDLYLDRSFDRHGRDGLEFLFDRLNGIEDERLKVFTVYLIAGILSKLRHMDFYFEFCKKLNPILASLLEINDNTLRHKIIIAFGWIGSVNDIDILTNKILADEDSLCRAWAASSLMQMSFFGLNQDILREKTKSVFAQAINVEKDLYTCGIMIKSAQTLFGKKWISASAVENIDIKKIEKARKSAIRFLSKG</sequence>
<name>A0A385PZC3_9FIRM</name>
<dbReference type="Proteomes" id="UP000265562">
    <property type="component" value="Chromosome"/>
</dbReference>
<protein>
    <submittedName>
        <fullName evidence="1">HEAT repeat domain-containing protein</fullName>
    </submittedName>
</protein>
<organism evidence="1 2">
    <name type="scientific">Lachnoanaerobaculum umeaense</name>
    <dbReference type="NCBI Taxonomy" id="617123"/>
    <lineage>
        <taxon>Bacteria</taxon>
        <taxon>Bacillati</taxon>
        <taxon>Bacillota</taxon>
        <taxon>Clostridia</taxon>
        <taxon>Lachnospirales</taxon>
        <taxon>Lachnospiraceae</taxon>
        <taxon>Lachnoanaerobaculum</taxon>
    </lineage>
</organism>
<dbReference type="AlphaFoldDB" id="A0A385PZC3"/>